<dbReference type="InterPro" id="IPR037524">
    <property type="entry name" value="PA14/GLEYA"/>
</dbReference>
<dbReference type="FunFam" id="2.60.40.10:FF:000495">
    <property type="entry name" value="Periplasmic beta-glucosidase"/>
    <property type="match status" value="1"/>
</dbReference>
<dbReference type="Gene3D" id="2.60.40.10">
    <property type="entry name" value="Immunoglobulins"/>
    <property type="match status" value="1"/>
</dbReference>
<comment type="similarity">
    <text evidence="1 4">Belongs to the glycosyl hydrolase 3 family.</text>
</comment>
<evidence type="ECO:0000256" key="4">
    <source>
        <dbReference type="RuleBase" id="RU361161"/>
    </source>
</evidence>
<dbReference type="PANTHER" id="PTHR42715:SF10">
    <property type="entry name" value="BETA-GLUCOSIDASE"/>
    <property type="match status" value="1"/>
</dbReference>
<dbReference type="PROSITE" id="PS00775">
    <property type="entry name" value="GLYCOSYL_HYDROL_F3"/>
    <property type="match status" value="1"/>
</dbReference>
<dbReference type="EMBL" id="LC088493">
    <property type="protein sequence ID" value="BAU61816.1"/>
    <property type="molecule type" value="Genomic_DNA"/>
</dbReference>
<dbReference type="GO" id="GO:0005975">
    <property type="term" value="P:carbohydrate metabolic process"/>
    <property type="evidence" value="ECO:0007669"/>
    <property type="project" value="InterPro"/>
</dbReference>
<name>A0A140JXI9_9FLAO</name>
<dbReference type="Pfam" id="PF14310">
    <property type="entry name" value="Fn3-like"/>
    <property type="match status" value="1"/>
</dbReference>
<gene>
    <name evidence="6" type="primary">BGL3F1</name>
</gene>
<dbReference type="AlphaFoldDB" id="A0A140JXI9"/>
<dbReference type="Pfam" id="PF07691">
    <property type="entry name" value="PA14"/>
    <property type="match status" value="1"/>
</dbReference>
<dbReference type="InterPro" id="IPR050288">
    <property type="entry name" value="Cellulose_deg_GH3"/>
</dbReference>
<dbReference type="Gene3D" id="2.60.120.260">
    <property type="entry name" value="Galactose-binding domain-like"/>
    <property type="match status" value="1"/>
</dbReference>
<dbReference type="SUPFAM" id="SSF52279">
    <property type="entry name" value="Beta-D-glucan exohydrolase, C-terminal domain"/>
    <property type="match status" value="1"/>
</dbReference>
<organism evidence="6">
    <name type="scientific">Flavobacteriaceae bacterium D9</name>
    <dbReference type="NCBI Taxonomy" id="1704086"/>
    <lineage>
        <taxon>Bacteria</taxon>
        <taxon>Pseudomonadati</taxon>
        <taxon>Bacteroidota</taxon>
        <taxon>Flavobacteriia</taxon>
        <taxon>Flavobacteriales</taxon>
        <taxon>Flavobacteriaceae</taxon>
    </lineage>
</organism>
<dbReference type="GO" id="GO:0008422">
    <property type="term" value="F:beta-glucosidase activity"/>
    <property type="evidence" value="ECO:0007669"/>
    <property type="project" value="UniProtKB-ARBA"/>
</dbReference>
<protein>
    <submittedName>
        <fullName evidence="6">Beta-glucosidase</fullName>
    </submittedName>
</protein>
<evidence type="ECO:0000313" key="6">
    <source>
        <dbReference type="EMBL" id="BAU61816.1"/>
    </source>
</evidence>
<dbReference type="Gene3D" id="3.20.20.300">
    <property type="entry name" value="Glycoside hydrolase, family 3, N-terminal domain"/>
    <property type="match status" value="1"/>
</dbReference>
<reference evidence="6" key="1">
    <citation type="journal article" date="2016" name="Sci. Rep.">
        <title>Culture-independent method for identification of microbial enzyme-encoding genes by activity-based single-cell sequencing using a water-in-oil microdroplet platform.</title>
        <authorList>
            <person name="Nakamura K."/>
            <person name="Iizuka R."/>
            <person name="Nishi S."/>
            <person name="Yoshida T."/>
            <person name="Hatada Y."/>
            <person name="Takaki Y."/>
            <person name="Iguchi A."/>
            <person name="Yoon D.H."/>
            <person name="Sekiguchi T."/>
            <person name="Shoji S."/>
            <person name="Funatsu T."/>
        </authorList>
    </citation>
    <scope>NUCLEOTIDE SEQUENCE</scope>
    <source>
        <strain evidence="6">D9</strain>
    </source>
</reference>
<dbReference type="PRINTS" id="PR00133">
    <property type="entry name" value="GLHYDRLASE3"/>
</dbReference>
<dbReference type="Pfam" id="PF00933">
    <property type="entry name" value="Glyco_hydro_3"/>
    <property type="match status" value="1"/>
</dbReference>
<dbReference type="InterPro" id="IPR013783">
    <property type="entry name" value="Ig-like_fold"/>
</dbReference>
<evidence type="ECO:0000256" key="2">
    <source>
        <dbReference type="ARBA" id="ARBA00022801"/>
    </source>
</evidence>
<dbReference type="PROSITE" id="PS51820">
    <property type="entry name" value="PA14"/>
    <property type="match status" value="1"/>
</dbReference>
<dbReference type="SMART" id="SM00758">
    <property type="entry name" value="PA14"/>
    <property type="match status" value="1"/>
</dbReference>
<dbReference type="Pfam" id="PF01915">
    <property type="entry name" value="Glyco_hydro_3_C"/>
    <property type="match status" value="1"/>
</dbReference>
<dbReference type="InterPro" id="IPR002772">
    <property type="entry name" value="Glyco_hydro_3_C"/>
</dbReference>
<dbReference type="InterPro" id="IPR026891">
    <property type="entry name" value="Fn3-like"/>
</dbReference>
<feature type="domain" description="PA14" evidence="5">
    <location>
        <begin position="408"/>
        <end position="556"/>
    </location>
</feature>
<keyword evidence="4" id="KW-0326">Glycosidase</keyword>
<dbReference type="Gene3D" id="3.40.50.1700">
    <property type="entry name" value="Glycoside hydrolase family 3 C-terminal domain"/>
    <property type="match status" value="1"/>
</dbReference>
<evidence type="ECO:0000256" key="1">
    <source>
        <dbReference type="ARBA" id="ARBA00005336"/>
    </source>
</evidence>
<evidence type="ECO:0000256" key="3">
    <source>
        <dbReference type="ARBA" id="ARBA00023277"/>
    </source>
</evidence>
<accession>A0A140JXI9</accession>
<proteinExistence type="inferred from homology"/>
<dbReference type="SUPFAM" id="SSF51445">
    <property type="entry name" value="(Trans)glycosidases"/>
    <property type="match status" value="1"/>
</dbReference>
<dbReference type="InterPro" id="IPR036881">
    <property type="entry name" value="Glyco_hydro_3_C_sf"/>
</dbReference>
<dbReference type="PANTHER" id="PTHR42715">
    <property type="entry name" value="BETA-GLUCOSIDASE"/>
    <property type="match status" value="1"/>
</dbReference>
<dbReference type="InterPro" id="IPR019800">
    <property type="entry name" value="Glyco_hydro_3_AS"/>
</dbReference>
<dbReference type="SMART" id="SM01217">
    <property type="entry name" value="Fn3_like"/>
    <property type="match status" value="1"/>
</dbReference>
<dbReference type="InterPro" id="IPR011658">
    <property type="entry name" value="PA14_dom"/>
</dbReference>
<dbReference type="InterPro" id="IPR017853">
    <property type="entry name" value="GH"/>
</dbReference>
<dbReference type="InterPro" id="IPR036962">
    <property type="entry name" value="Glyco_hydro_3_N_sf"/>
</dbReference>
<evidence type="ECO:0000259" key="5">
    <source>
        <dbReference type="PROSITE" id="PS51820"/>
    </source>
</evidence>
<dbReference type="InterPro" id="IPR001764">
    <property type="entry name" value="Glyco_hydro_3_N"/>
</dbReference>
<sequence length="821" mass="91372">MTLEEKVNYVTGGVLSNNQESINGIERLSIPDFVIAHGPFGMKMRRRNKNGGITLDAGTYFPVSIAMAATWDTDKVKQITSVIGKEMNAVGAMSNAGPAMNIIRDPRTGRSFEYFTEDPFLNGQIAAAYTKGIQSEKIAAILKHYIVNNQELNRHKVDVQVSERALREIYFPGFETAIKDADAKVIMGAYNKVNGVHSCENDFTLNQVLRKEWGFSGFVLSDWSGTQSTVASANNGLDVEMPRPRWYGDKLLKAVKDNKVSEDVLNTMVENVLRVVFWSGAFDQGPMYDKNIVRSKSHLEMARTASSDAMVLLKNENNTLPFNLNNIKNIAVIGPNGNYGGHFNNGKYDIGLFQGGGSARIASKQGSIITPFLGIKNNVGKDVKVSYEPGCYAESGYGLIPTKYLSVDSQEGIESSYYNNVAFKGAPFKKEVTKKLAYNWGRGLEIPEAGTAKNNDKYKFSVAFKSTLKVPATRGYSFEVRNESGNAKIFIDGKLIVENKKGSRIDWNNTGKIKLEKGKEYKLEVKYASVGGHISNLRIGWDYENIQYLEKAKIAAKNADAVVLTVGLSAKVGETEAGDRRTLALPEAQQNLINEISKINKNLAVVLVAGSAVTMNSWLDNVPAILDVWYPGEQGGNAISDVVFGKVNPSGKLPITFPKSYSQYPANFYSYDSKIEYKEDIYVGYRYFDKYKKEVLFPFGHGLSYTDFKYSKLKVSTKKNITNVCVKIENIGNSDGADVIQLYVRDLKSSVDRPIKELKAFKKVHLKKGEKKTIEFKLTERAFAFWDSVSKDWKLESGEFEILIGKSSRDIILKKIINVKQ</sequence>
<keyword evidence="2 4" id="KW-0378">Hydrolase</keyword>
<keyword evidence="3" id="KW-0119">Carbohydrate metabolism</keyword>